<dbReference type="EMBL" id="JBHTCM010000010">
    <property type="protein sequence ID" value="MFC7333953.1"/>
    <property type="molecule type" value="Genomic_DNA"/>
</dbReference>
<dbReference type="InterPro" id="IPR027417">
    <property type="entry name" value="P-loop_NTPase"/>
</dbReference>
<evidence type="ECO:0000256" key="2">
    <source>
        <dbReference type="ARBA" id="ARBA00022679"/>
    </source>
</evidence>
<evidence type="ECO:0000256" key="1">
    <source>
        <dbReference type="ARBA" id="ARBA00009427"/>
    </source>
</evidence>
<dbReference type="CDD" id="cd02020">
    <property type="entry name" value="CMPK"/>
    <property type="match status" value="1"/>
</dbReference>
<dbReference type="RefSeq" id="WP_377359369.1">
    <property type="nucleotide sequence ID" value="NZ_JBHTCM010000010.1"/>
</dbReference>
<dbReference type="HAMAP" id="MF_00238">
    <property type="entry name" value="Cytidyl_kinase_type1"/>
    <property type="match status" value="1"/>
</dbReference>
<reference evidence="11" key="1">
    <citation type="journal article" date="2019" name="Int. J. Syst. Evol. Microbiol.">
        <title>The Global Catalogue of Microorganisms (GCM) 10K type strain sequencing project: providing services to taxonomists for standard genome sequencing and annotation.</title>
        <authorList>
            <consortium name="The Broad Institute Genomics Platform"/>
            <consortium name="The Broad Institute Genome Sequencing Center for Infectious Disease"/>
            <person name="Wu L."/>
            <person name="Ma J."/>
        </authorList>
    </citation>
    <scope>NUCLEOTIDE SEQUENCE [LARGE SCALE GENOMIC DNA]</scope>
    <source>
        <strain evidence="11">CGMCC 1.16275</strain>
    </source>
</reference>
<evidence type="ECO:0000313" key="10">
    <source>
        <dbReference type="EMBL" id="MFC7333953.1"/>
    </source>
</evidence>
<dbReference type="Gene3D" id="3.40.50.300">
    <property type="entry name" value="P-loop containing nucleotide triphosphate hydrolases"/>
    <property type="match status" value="1"/>
</dbReference>
<sequence length="232" mass="23924">MTPPSSAPRVIAIDGPAASGKGTLARRLAAALGFAHLDTGGLYRAVGLTLRRAGQDPADAGLAAQAAAALTPGDIAGLMADPELRSEATAQAASLVSVVPAVRQALLDFQRDFAARPPVLADGTPARGAVLDGRDIGTVVCPGAPAKLYVTATVEVRAERRLKELQGRGAVAIYADVLKDMKDRDARDSQRAVAPLKPAADAYLLDTSSLDADQAFDAAMTFVRAKPAFNGR</sequence>
<evidence type="ECO:0000256" key="4">
    <source>
        <dbReference type="ARBA" id="ARBA00022777"/>
    </source>
</evidence>
<dbReference type="GO" id="GO:0016301">
    <property type="term" value="F:kinase activity"/>
    <property type="evidence" value="ECO:0007669"/>
    <property type="project" value="UniProtKB-KW"/>
</dbReference>
<evidence type="ECO:0000259" key="9">
    <source>
        <dbReference type="Pfam" id="PF02224"/>
    </source>
</evidence>
<evidence type="ECO:0000256" key="8">
    <source>
        <dbReference type="HAMAP-Rule" id="MF_00238"/>
    </source>
</evidence>
<dbReference type="SUPFAM" id="SSF52540">
    <property type="entry name" value="P-loop containing nucleoside triphosphate hydrolases"/>
    <property type="match status" value="1"/>
</dbReference>
<evidence type="ECO:0000256" key="7">
    <source>
        <dbReference type="ARBA" id="ARBA00048478"/>
    </source>
</evidence>
<protein>
    <recommendedName>
        <fullName evidence="8">Cytidylate kinase</fullName>
        <shortName evidence="8">CK</shortName>
        <ecNumber evidence="8">2.7.4.25</ecNumber>
    </recommendedName>
    <alternativeName>
        <fullName evidence="8">Cytidine monophosphate kinase</fullName>
        <shortName evidence="8">CMP kinase</shortName>
    </alternativeName>
</protein>
<keyword evidence="3 8" id="KW-0547">Nucleotide-binding</keyword>
<evidence type="ECO:0000313" key="11">
    <source>
        <dbReference type="Proteomes" id="UP001596456"/>
    </source>
</evidence>
<dbReference type="Pfam" id="PF02224">
    <property type="entry name" value="Cytidylate_kin"/>
    <property type="match status" value="1"/>
</dbReference>
<comment type="catalytic activity">
    <reaction evidence="6 8">
        <text>dCMP + ATP = dCDP + ADP</text>
        <dbReference type="Rhea" id="RHEA:25094"/>
        <dbReference type="ChEBI" id="CHEBI:30616"/>
        <dbReference type="ChEBI" id="CHEBI:57566"/>
        <dbReference type="ChEBI" id="CHEBI:58593"/>
        <dbReference type="ChEBI" id="CHEBI:456216"/>
        <dbReference type="EC" id="2.7.4.25"/>
    </reaction>
</comment>
<comment type="similarity">
    <text evidence="1 8">Belongs to the cytidylate kinase family. Type 1 subfamily.</text>
</comment>
<accession>A0ABW2KX99</accession>
<evidence type="ECO:0000256" key="5">
    <source>
        <dbReference type="ARBA" id="ARBA00022840"/>
    </source>
</evidence>
<keyword evidence="2 8" id="KW-0808">Transferase</keyword>
<dbReference type="EC" id="2.7.4.25" evidence="8"/>
<dbReference type="InterPro" id="IPR003136">
    <property type="entry name" value="Cytidylate_kin"/>
</dbReference>
<evidence type="ECO:0000256" key="3">
    <source>
        <dbReference type="ARBA" id="ARBA00022741"/>
    </source>
</evidence>
<evidence type="ECO:0000256" key="6">
    <source>
        <dbReference type="ARBA" id="ARBA00047615"/>
    </source>
</evidence>
<organism evidence="10 11">
    <name type="scientific">Rhodocista pekingensis</name>
    <dbReference type="NCBI Taxonomy" id="201185"/>
    <lineage>
        <taxon>Bacteria</taxon>
        <taxon>Pseudomonadati</taxon>
        <taxon>Pseudomonadota</taxon>
        <taxon>Alphaproteobacteria</taxon>
        <taxon>Rhodospirillales</taxon>
        <taxon>Azospirillaceae</taxon>
        <taxon>Rhodocista</taxon>
    </lineage>
</organism>
<name>A0ABW2KX99_9PROT</name>
<gene>
    <name evidence="8 10" type="primary">cmk</name>
    <name evidence="10" type="ORF">ACFQPS_12335</name>
</gene>
<keyword evidence="11" id="KW-1185">Reference proteome</keyword>
<proteinExistence type="inferred from homology"/>
<keyword evidence="4 8" id="KW-0418">Kinase</keyword>
<feature type="domain" description="Cytidylate kinase" evidence="9">
    <location>
        <begin position="11"/>
        <end position="223"/>
    </location>
</feature>
<keyword evidence="8" id="KW-0963">Cytoplasm</keyword>
<comment type="catalytic activity">
    <reaction evidence="7 8">
        <text>CMP + ATP = CDP + ADP</text>
        <dbReference type="Rhea" id="RHEA:11600"/>
        <dbReference type="ChEBI" id="CHEBI:30616"/>
        <dbReference type="ChEBI" id="CHEBI:58069"/>
        <dbReference type="ChEBI" id="CHEBI:60377"/>
        <dbReference type="ChEBI" id="CHEBI:456216"/>
        <dbReference type="EC" id="2.7.4.25"/>
    </reaction>
</comment>
<comment type="subcellular location">
    <subcellularLocation>
        <location evidence="8">Cytoplasm</location>
    </subcellularLocation>
</comment>
<dbReference type="InterPro" id="IPR011994">
    <property type="entry name" value="Cytidylate_kinase_dom"/>
</dbReference>
<keyword evidence="5 8" id="KW-0067">ATP-binding</keyword>
<comment type="caution">
    <text evidence="10">The sequence shown here is derived from an EMBL/GenBank/DDBJ whole genome shotgun (WGS) entry which is preliminary data.</text>
</comment>
<dbReference type="NCBIfam" id="TIGR00017">
    <property type="entry name" value="cmk"/>
    <property type="match status" value="1"/>
</dbReference>
<dbReference type="Proteomes" id="UP001596456">
    <property type="component" value="Unassembled WGS sequence"/>
</dbReference>
<feature type="binding site" evidence="8">
    <location>
        <begin position="15"/>
        <end position="23"/>
    </location>
    <ligand>
        <name>ATP</name>
        <dbReference type="ChEBI" id="CHEBI:30616"/>
    </ligand>
</feature>